<dbReference type="SMART" id="SM00470">
    <property type="entry name" value="ParB"/>
    <property type="match status" value="1"/>
</dbReference>
<dbReference type="STRING" id="619805.SAMN05660477_02298"/>
<dbReference type="OrthoDB" id="9802051at2"/>
<dbReference type="Pfam" id="PF02195">
    <property type="entry name" value="ParB_N"/>
    <property type="match status" value="1"/>
</dbReference>
<dbReference type="RefSeq" id="WP_079667504.1">
    <property type="nucleotide sequence ID" value="NZ_FUYZ01000008.1"/>
</dbReference>
<dbReference type="EMBL" id="FUYZ01000008">
    <property type="protein sequence ID" value="SKB99837.1"/>
    <property type="molecule type" value="Genomic_DNA"/>
</dbReference>
<gene>
    <name evidence="3" type="ORF">SAMN05660477_02298</name>
</gene>
<feature type="domain" description="ParB-like N-terminal" evidence="2">
    <location>
        <begin position="21"/>
        <end position="117"/>
    </location>
</feature>
<evidence type="ECO:0000313" key="4">
    <source>
        <dbReference type="Proteomes" id="UP000191112"/>
    </source>
</evidence>
<evidence type="ECO:0000256" key="1">
    <source>
        <dbReference type="ARBA" id="ARBA00006295"/>
    </source>
</evidence>
<dbReference type="GO" id="GO:0003677">
    <property type="term" value="F:DNA binding"/>
    <property type="evidence" value="ECO:0007669"/>
    <property type="project" value="InterPro"/>
</dbReference>
<dbReference type="PANTHER" id="PTHR33375:SF1">
    <property type="entry name" value="CHROMOSOME-PARTITIONING PROTEIN PARB-RELATED"/>
    <property type="match status" value="1"/>
</dbReference>
<name>A0A1T5FUS2_9FLAO</name>
<comment type="similarity">
    <text evidence="1">Belongs to the ParB family.</text>
</comment>
<dbReference type="GO" id="GO:0005694">
    <property type="term" value="C:chromosome"/>
    <property type="evidence" value="ECO:0007669"/>
    <property type="project" value="TreeGrafter"/>
</dbReference>
<dbReference type="InterPro" id="IPR004437">
    <property type="entry name" value="ParB/RepB/Spo0J"/>
</dbReference>
<dbReference type="Gene3D" id="3.90.1530.10">
    <property type="entry name" value="Conserved hypothetical protein from pyrococcus furiosus pfu- 392566-001, ParB domain"/>
    <property type="match status" value="1"/>
</dbReference>
<evidence type="ECO:0000313" key="3">
    <source>
        <dbReference type="EMBL" id="SKB99837.1"/>
    </source>
</evidence>
<dbReference type="AlphaFoldDB" id="A0A1T5FUS2"/>
<keyword evidence="4" id="KW-1185">Reference proteome</keyword>
<sequence>MSDNDKNSLLDTLKPYPFQFEELPVDLIETDSKQPRKVFELRGGGDLSRLLKSIQHYGIEDPIKVSKIEDGRYIIMDGHRRYSCARELKFEKVPCRIYPKMNDGEFEARRYEMQNNRKDWRPIERANSLHKIRSEYKNANEKEIADLVGITQANLFHYTELRDTRLEYISLMERHKLKEYQQVGFTRLIPKLRRVKQYQVDDIIQILFQKINDNLLYRVSDFTTLSKVFSTASLNEEEIFKFLSDPQISTVELSEMTQLSGISTQIRTLIKDLGTKKNLGINLTEKEQVVFEDLYKLMQTFM</sequence>
<organism evidence="3 4">
    <name type="scientific">Soonwooa buanensis</name>
    <dbReference type="NCBI Taxonomy" id="619805"/>
    <lineage>
        <taxon>Bacteria</taxon>
        <taxon>Pseudomonadati</taxon>
        <taxon>Bacteroidota</taxon>
        <taxon>Flavobacteriia</taxon>
        <taxon>Flavobacteriales</taxon>
        <taxon>Weeksellaceae</taxon>
        <taxon>Chryseobacterium group</taxon>
        <taxon>Soonwooa</taxon>
    </lineage>
</organism>
<evidence type="ECO:0000259" key="2">
    <source>
        <dbReference type="SMART" id="SM00470"/>
    </source>
</evidence>
<dbReference type="NCBIfam" id="TIGR00180">
    <property type="entry name" value="parB_part"/>
    <property type="match status" value="1"/>
</dbReference>
<reference evidence="3 4" key="1">
    <citation type="submission" date="2017-02" db="EMBL/GenBank/DDBJ databases">
        <authorList>
            <person name="Peterson S.W."/>
        </authorList>
    </citation>
    <scope>NUCLEOTIDE SEQUENCE [LARGE SCALE GENOMIC DNA]</scope>
    <source>
        <strain evidence="3 4">DSM 22323</strain>
    </source>
</reference>
<proteinExistence type="inferred from homology"/>
<dbReference type="GO" id="GO:0045881">
    <property type="term" value="P:positive regulation of sporulation resulting in formation of a cellular spore"/>
    <property type="evidence" value="ECO:0007669"/>
    <property type="project" value="TreeGrafter"/>
</dbReference>
<dbReference type="InterPro" id="IPR050336">
    <property type="entry name" value="Chromosome_partition/occlusion"/>
</dbReference>
<protein>
    <submittedName>
        <fullName evidence="3">ParB/RepB/Spo0J family partition protein</fullName>
    </submittedName>
</protein>
<dbReference type="PANTHER" id="PTHR33375">
    <property type="entry name" value="CHROMOSOME-PARTITIONING PROTEIN PARB-RELATED"/>
    <property type="match status" value="1"/>
</dbReference>
<dbReference type="InterPro" id="IPR036086">
    <property type="entry name" value="ParB/Sulfiredoxin_sf"/>
</dbReference>
<dbReference type="GO" id="GO:0007059">
    <property type="term" value="P:chromosome segregation"/>
    <property type="evidence" value="ECO:0007669"/>
    <property type="project" value="TreeGrafter"/>
</dbReference>
<accession>A0A1T5FUS2</accession>
<dbReference type="Proteomes" id="UP000191112">
    <property type="component" value="Unassembled WGS sequence"/>
</dbReference>
<dbReference type="InterPro" id="IPR003115">
    <property type="entry name" value="ParB_N"/>
</dbReference>
<dbReference type="SUPFAM" id="SSF110849">
    <property type="entry name" value="ParB/Sulfiredoxin"/>
    <property type="match status" value="1"/>
</dbReference>